<proteinExistence type="predicted"/>
<dbReference type="PROSITE" id="PS00463">
    <property type="entry name" value="ZN2_CY6_FUNGAL_1"/>
    <property type="match status" value="1"/>
</dbReference>
<dbReference type="SUPFAM" id="SSF57701">
    <property type="entry name" value="Zn2/Cys6 DNA-binding domain"/>
    <property type="match status" value="1"/>
</dbReference>
<organism evidence="9 10">
    <name type="scientific">Phialemonium thermophilum</name>
    <dbReference type="NCBI Taxonomy" id="223376"/>
    <lineage>
        <taxon>Eukaryota</taxon>
        <taxon>Fungi</taxon>
        <taxon>Dikarya</taxon>
        <taxon>Ascomycota</taxon>
        <taxon>Pezizomycotina</taxon>
        <taxon>Sordariomycetes</taxon>
        <taxon>Sordariomycetidae</taxon>
        <taxon>Cephalothecales</taxon>
        <taxon>Cephalothecaceae</taxon>
        <taxon>Phialemonium</taxon>
    </lineage>
</organism>
<protein>
    <recommendedName>
        <fullName evidence="8">Zn(2)-C6 fungal-type domain-containing protein</fullName>
    </recommendedName>
</protein>
<keyword evidence="2" id="KW-0862">Zinc</keyword>
<reference evidence="9 10" key="1">
    <citation type="journal article" date="2024" name="Commun. Biol.">
        <title>Comparative genomic analysis of thermophilic fungi reveals convergent evolutionary adaptations and gene losses.</title>
        <authorList>
            <person name="Steindorff A.S."/>
            <person name="Aguilar-Pontes M.V."/>
            <person name="Robinson A.J."/>
            <person name="Andreopoulos B."/>
            <person name="LaButti K."/>
            <person name="Kuo A."/>
            <person name="Mondo S."/>
            <person name="Riley R."/>
            <person name="Otillar R."/>
            <person name="Haridas S."/>
            <person name="Lipzen A."/>
            <person name="Grimwood J."/>
            <person name="Schmutz J."/>
            <person name="Clum A."/>
            <person name="Reid I.D."/>
            <person name="Moisan M.C."/>
            <person name="Butler G."/>
            <person name="Nguyen T.T.M."/>
            <person name="Dewar K."/>
            <person name="Conant G."/>
            <person name="Drula E."/>
            <person name="Henrissat B."/>
            <person name="Hansel C."/>
            <person name="Singer S."/>
            <person name="Hutchinson M.I."/>
            <person name="de Vries R.P."/>
            <person name="Natvig D.O."/>
            <person name="Powell A.J."/>
            <person name="Tsang A."/>
            <person name="Grigoriev I.V."/>
        </authorList>
    </citation>
    <scope>NUCLEOTIDE SEQUENCE [LARGE SCALE GENOMIC DNA]</scope>
    <source>
        <strain evidence="9 10">ATCC 24622</strain>
    </source>
</reference>
<keyword evidence="1" id="KW-0479">Metal-binding</keyword>
<evidence type="ECO:0000256" key="1">
    <source>
        <dbReference type="ARBA" id="ARBA00022723"/>
    </source>
</evidence>
<feature type="compositionally biased region" description="Polar residues" evidence="7">
    <location>
        <begin position="188"/>
        <end position="197"/>
    </location>
</feature>
<sequence>MEQSEAGPSPASAMERHERRKRNRPALSCIQCRSRKIRCDRNEPCASCVKSKILNCAYEEGRRPKPRVWGLTPPRPSVPGHVSAEDPFPRPPVTTAGPAKTEDPYREHTYPRYPVPLAASGPVLPTPSSDRAATGSTLNTAAAPTPSSSYVSGGGDAASAPSLADRVRQLEQQLSEALKYRDSHDARSSVSTDAAPSTLQGSLAKTRYFGQSHWMNMTRFFPVIMNIAERFEKDKDCEEHRQMLKCKNLARNIKLQRVPSQFYVEVGKNIPPKATASELLSAYFRTFETVYRILHVPTFWRDYDKYWDDPSRASPIFVLQLQLCMAIGICFQDNAVALRPSATQWIYEAQFWLVSPPEKARMNIGCLQIRCLLHLAREACGAAGDLTWISAGTLIRTAMFMGLHRDPERLSRMSLFKAELRRRLWASILEIGLQSTIDSGGPPLIALSDFDTRPPSNFDDEQLSDDDQTVPAPRAAHQFTQTTVQITLLRSFAARLGVAQYVNGFRSSSTYDETLRWNSELTAACRSVSAALQPAYDPAGVLPRKLSLFQLRMTEHMMHRFFMALNYPWLVLAQSNPAYYFARKMCVEAALKLCRGFSTSSPTGEAGAANPADDFVRLSTAGSGAFRTVPLQAVMVITLELQWQCLEDRSFRQSIRRDSQPGPSAALPSETDMIGPSVGIGSGVAPRSELIGALRYYTEQTLRRIRAGETNFKGHLFVSGMLVQMEALQRGASDAEVEQAVENEVRDVLKRCWDLLKEMAGEQATPAGMSDDPPTAQNGQADVNMDMLEPDDLGFGFGMEGTLDWEDLIQDPGFSFNLNFGSMGLSGAVES</sequence>
<dbReference type="EMBL" id="JAZHXJ010000445">
    <property type="protein sequence ID" value="KAL1860662.1"/>
    <property type="molecule type" value="Genomic_DNA"/>
</dbReference>
<feature type="domain" description="Zn(2)-C6 fungal-type" evidence="8">
    <location>
        <begin position="28"/>
        <end position="58"/>
    </location>
</feature>
<dbReference type="PANTHER" id="PTHR31944:SF131">
    <property type="entry name" value="HEME-RESPONSIVE ZINC FINGER TRANSCRIPTION FACTOR HAP1"/>
    <property type="match status" value="1"/>
</dbReference>
<dbReference type="PROSITE" id="PS50048">
    <property type="entry name" value="ZN2_CY6_FUNGAL_2"/>
    <property type="match status" value="1"/>
</dbReference>
<evidence type="ECO:0000256" key="7">
    <source>
        <dbReference type="SAM" id="MobiDB-lite"/>
    </source>
</evidence>
<dbReference type="PANTHER" id="PTHR31944">
    <property type="entry name" value="HEME-RESPONSIVE ZINC FINGER TRANSCRIPTION FACTOR HAP1"/>
    <property type="match status" value="1"/>
</dbReference>
<dbReference type="Pfam" id="PF00172">
    <property type="entry name" value="Zn_clus"/>
    <property type="match status" value="1"/>
</dbReference>
<evidence type="ECO:0000256" key="4">
    <source>
        <dbReference type="ARBA" id="ARBA00023125"/>
    </source>
</evidence>
<evidence type="ECO:0000259" key="8">
    <source>
        <dbReference type="PROSITE" id="PS50048"/>
    </source>
</evidence>
<dbReference type="Gene3D" id="4.10.240.10">
    <property type="entry name" value="Zn(2)-C6 fungal-type DNA-binding domain"/>
    <property type="match status" value="1"/>
</dbReference>
<dbReference type="InterPro" id="IPR051430">
    <property type="entry name" value="Fungal_TF_Env_Response"/>
</dbReference>
<gene>
    <name evidence="9" type="ORF">VTK73DRAFT_7212</name>
</gene>
<dbReference type="CDD" id="cd00067">
    <property type="entry name" value="GAL4"/>
    <property type="match status" value="1"/>
</dbReference>
<keyword evidence="6" id="KW-0539">Nucleus</keyword>
<feature type="compositionally biased region" description="Basic and acidic residues" evidence="7">
    <location>
        <begin position="178"/>
        <end position="187"/>
    </location>
</feature>
<evidence type="ECO:0000256" key="5">
    <source>
        <dbReference type="ARBA" id="ARBA00023163"/>
    </source>
</evidence>
<feature type="compositionally biased region" description="Basic and acidic residues" evidence="7">
    <location>
        <begin position="100"/>
        <end position="110"/>
    </location>
</feature>
<accession>A0ABR3WG23</accession>
<evidence type="ECO:0000256" key="3">
    <source>
        <dbReference type="ARBA" id="ARBA00023015"/>
    </source>
</evidence>
<evidence type="ECO:0000313" key="9">
    <source>
        <dbReference type="EMBL" id="KAL1860662.1"/>
    </source>
</evidence>
<feature type="compositionally biased region" description="Polar residues" evidence="7">
    <location>
        <begin position="126"/>
        <end position="151"/>
    </location>
</feature>
<comment type="caution">
    <text evidence="9">The sequence shown here is derived from an EMBL/GenBank/DDBJ whole genome shotgun (WGS) entry which is preliminary data.</text>
</comment>
<dbReference type="InterPro" id="IPR001138">
    <property type="entry name" value="Zn2Cys6_DnaBD"/>
</dbReference>
<dbReference type="InterPro" id="IPR007219">
    <property type="entry name" value="XnlR_reg_dom"/>
</dbReference>
<evidence type="ECO:0000256" key="6">
    <source>
        <dbReference type="ARBA" id="ARBA00023242"/>
    </source>
</evidence>
<feature type="region of interest" description="Disordered" evidence="7">
    <location>
        <begin position="1"/>
        <end position="25"/>
    </location>
</feature>
<keyword evidence="4" id="KW-0238">DNA-binding</keyword>
<dbReference type="SMART" id="SM00066">
    <property type="entry name" value="GAL4"/>
    <property type="match status" value="1"/>
</dbReference>
<keyword evidence="10" id="KW-1185">Reference proteome</keyword>
<keyword evidence="3" id="KW-0805">Transcription regulation</keyword>
<evidence type="ECO:0000256" key="2">
    <source>
        <dbReference type="ARBA" id="ARBA00022833"/>
    </source>
</evidence>
<dbReference type="Pfam" id="PF04082">
    <property type="entry name" value="Fungal_trans"/>
    <property type="match status" value="1"/>
</dbReference>
<dbReference type="InterPro" id="IPR036864">
    <property type="entry name" value="Zn2-C6_fun-type_DNA-bd_sf"/>
</dbReference>
<dbReference type="CDD" id="cd12148">
    <property type="entry name" value="fungal_TF_MHR"/>
    <property type="match status" value="1"/>
</dbReference>
<name>A0ABR3WG23_9PEZI</name>
<dbReference type="Proteomes" id="UP001586593">
    <property type="component" value="Unassembled WGS sequence"/>
</dbReference>
<dbReference type="SMART" id="SM00906">
    <property type="entry name" value="Fungal_trans"/>
    <property type="match status" value="1"/>
</dbReference>
<keyword evidence="5" id="KW-0804">Transcription</keyword>
<evidence type="ECO:0000313" key="10">
    <source>
        <dbReference type="Proteomes" id="UP001586593"/>
    </source>
</evidence>
<feature type="region of interest" description="Disordered" evidence="7">
    <location>
        <begin position="64"/>
        <end position="162"/>
    </location>
</feature>
<feature type="region of interest" description="Disordered" evidence="7">
    <location>
        <begin position="178"/>
        <end position="197"/>
    </location>
</feature>